<dbReference type="PANTHER" id="PTHR11496:SF102">
    <property type="entry name" value="ALCOHOL DEHYDROGENASE 4"/>
    <property type="match status" value="1"/>
</dbReference>
<evidence type="ECO:0000259" key="5">
    <source>
        <dbReference type="Pfam" id="PF25137"/>
    </source>
</evidence>
<evidence type="ECO:0000313" key="6">
    <source>
        <dbReference type="EMBL" id="HGQ36746.1"/>
    </source>
</evidence>
<dbReference type="GO" id="GO:0004022">
    <property type="term" value="F:alcohol dehydrogenase (NAD+) activity"/>
    <property type="evidence" value="ECO:0007669"/>
    <property type="project" value="TreeGrafter"/>
</dbReference>
<dbReference type="PROSITE" id="PS00913">
    <property type="entry name" value="ADH_IRON_1"/>
    <property type="match status" value="1"/>
</dbReference>
<keyword evidence="3" id="KW-0520">NAD</keyword>
<dbReference type="EMBL" id="DTCK01000045">
    <property type="protein sequence ID" value="HGQ36746.1"/>
    <property type="molecule type" value="Genomic_DNA"/>
</dbReference>
<feature type="domain" description="Fe-containing alcohol dehydrogenase-like C-terminal" evidence="5">
    <location>
        <begin position="189"/>
        <end position="382"/>
    </location>
</feature>
<accession>A0A832CXV2</accession>
<reference evidence="6" key="1">
    <citation type="journal article" date="2020" name="mSystems">
        <title>Genome- and Community-Level Interaction Insights into Carbon Utilization and Element Cycling Functions of Hydrothermarchaeota in Hydrothermal Sediment.</title>
        <authorList>
            <person name="Zhou Z."/>
            <person name="Liu Y."/>
            <person name="Xu W."/>
            <person name="Pan J."/>
            <person name="Luo Z.H."/>
            <person name="Li M."/>
        </authorList>
    </citation>
    <scope>NUCLEOTIDE SEQUENCE</scope>
    <source>
        <strain evidence="6">SpSt-667</strain>
    </source>
</reference>
<evidence type="ECO:0000256" key="2">
    <source>
        <dbReference type="ARBA" id="ARBA00023002"/>
    </source>
</evidence>
<evidence type="ECO:0000259" key="4">
    <source>
        <dbReference type="Pfam" id="PF00465"/>
    </source>
</evidence>
<dbReference type="InterPro" id="IPR018211">
    <property type="entry name" value="ADH_Fe_CS"/>
</dbReference>
<sequence length="390" mass="43395">MQIFTIRYGKTVIHFGIGVVKKLEDVVRNVKRVYIVTSRNAARISGALNDIESVLQAQNINYEVYDGVRPNPEYVIIEQIADYIKSFDPELVIAVGGGSVVDSAKVAAALAICGGHVKDYILRGRQINGSKPIIAVNLTHGTGSEVNRYAVVTIDDPKTKYGIASDYFYPIVSFEDPKYTITMPHKQVIYTSLDAFYHAYEAATGRDSSPFALMFAEEASKLIMRWLPIASKDPKNIEARYWLLYASMLAGIAIDNSRAHIIHAIENVLSGINTDLPHGAGLAMIGPAAIMYIHRAVPEHSCRTIRHIDPSLRPVEEDAEKAGKVVMMFERSVGFDEKLYDYGFTEKEVQIIVNTVVNVLSHNLRLTPFNVDIETIKSIYLRSLQGIDVM</sequence>
<dbReference type="Gene3D" id="1.20.1090.10">
    <property type="entry name" value="Dehydroquinate synthase-like - alpha domain"/>
    <property type="match status" value="1"/>
</dbReference>
<feature type="domain" description="Alcohol dehydrogenase iron-type/glycerol dehydrogenase GldA" evidence="4">
    <location>
        <begin position="12"/>
        <end position="177"/>
    </location>
</feature>
<comment type="similarity">
    <text evidence="1">Belongs to the iron-containing alcohol dehydrogenase family.</text>
</comment>
<evidence type="ECO:0000256" key="1">
    <source>
        <dbReference type="ARBA" id="ARBA00007358"/>
    </source>
</evidence>
<dbReference type="Pfam" id="PF25137">
    <property type="entry name" value="ADH_Fe_C"/>
    <property type="match status" value="1"/>
</dbReference>
<dbReference type="PANTHER" id="PTHR11496">
    <property type="entry name" value="ALCOHOL DEHYDROGENASE"/>
    <property type="match status" value="1"/>
</dbReference>
<name>A0A832CXV2_9CREN</name>
<evidence type="ECO:0000256" key="3">
    <source>
        <dbReference type="ARBA" id="ARBA00023027"/>
    </source>
</evidence>
<dbReference type="SUPFAM" id="SSF56796">
    <property type="entry name" value="Dehydroquinate synthase-like"/>
    <property type="match status" value="1"/>
</dbReference>
<comment type="caution">
    <text evidence="6">The sequence shown here is derived from an EMBL/GenBank/DDBJ whole genome shotgun (WGS) entry which is preliminary data.</text>
</comment>
<dbReference type="Gene3D" id="3.40.50.1970">
    <property type="match status" value="1"/>
</dbReference>
<dbReference type="FunFam" id="3.40.50.1970:FF:000003">
    <property type="entry name" value="Alcohol dehydrogenase, iron-containing"/>
    <property type="match status" value="1"/>
</dbReference>
<protein>
    <submittedName>
        <fullName evidence="6">Iron-containing alcohol dehydrogenase</fullName>
    </submittedName>
</protein>
<proteinExistence type="inferred from homology"/>
<dbReference type="AlphaFoldDB" id="A0A832CXV2"/>
<keyword evidence="2" id="KW-0560">Oxidoreductase</keyword>
<gene>
    <name evidence="6" type="ORF">ENU41_08770</name>
</gene>
<dbReference type="InterPro" id="IPR001670">
    <property type="entry name" value="ADH_Fe/GldA"/>
</dbReference>
<organism evidence="6">
    <name type="scientific">Ignisphaera aggregans</name>
    <dbReference type="NCBI Taxonomy" id="334771"/>
    <lineage>
        <taxon>Archaea</taxon>
        <taxon>Thermoproteota</taxon>
        <taxon>Thermoprotei</taxon>
        <taxon>Desulfurococcales</taxon>
        <taxon>Desulfurococcaceae</taxon>
        <taxon>Ignisphaera</taxon>
    </lineage>
</organism>
<dbReference type="GO" id="GO:0046872">
    <property type="term" value="F:metal ion binding"/>
    <property type="evidence" value="ECO:0007669"/>
    <property type="project" value="InterPro"/>
</dbReference>
<dbReference type="Pfam" id="PF00465">
    <property type="entry name" value="Fe-ADH"/>
    <property type="match status" value="1"/>
</dbReference>
<dbReference type="InterPro" id="IPR056798">
    <property type="entry name" value="ADH_Fe_C"/>
</dbReference>
<dbReference type="InterPro" id="IPR039697">
    <property type="entry name" value="Alcohol_dehydrogenase_Fe"/>
</dbReference>